<organism evidence="1 2">
    <name type="scientific">Campylobacter hyointestinalis subsp. hyointestinalis</name>
    <dbReference type="NCBI Taxonomy" id="91352"/>
    <lineage>
        <taxon>Bacteria</taxon>
        <taxon>Pseudomonadati</taxon>
        <taxon>Campylobacterota</taxon>
        <taxon>Epsilonproteobacteria</taxon>
        <taxon>Campylobacterales</taxon>
        <taxon>Campylobacteraceae</taxon>
        <taxon>Campylobacter</taxon>
    </lineage>
</organism>
<reference evidence="1 2" key="1">
    <citation type="submission" date="2017-06" db="EMBL/GenBank/DDBJ databases">
        <title>Updating the genomic taxonomy and epidemiology of Campylobacter hyointestinalis; discovery in New Zealand farmed ruminants.</title>
        <authorList>
            <person name="Wilkinson D.A."/>
            <person name="Fayaz A."/>
            <person name="Biggs P.J."/>
            <person name="Midwinter A.C."/>
        </authorList>
    </citation>
    <scope>NUCLEOTIDE SEQUENCE [LARGE SCALE GENOMIC DNA]</scope>
    <source>
        <strain evidence="1 2">S1614a</strain>
    </source>
</reference>
<dbReference type="EMBL" id="NIQP01000003">
    <property type="protein sequence ID" value="PPB72230.1"/>
    <property type="molecule type" value="Genomic_DNA"/>
</dbReference>
<dbReference type="RefSeq" id="WP_104064425.1">
    <property type="nucleotide sequence ID" value="NZ_NIQH01000006.1"/>
</dbReference>
<accession>A0A855N796</accession>
<name>A0A855N796_CAMHY</name>
<gene>
    <name evidence="1" type="ORF">CDQ78_04695</name>
</gene>
<evidence type="ECO:0000313" key="2">
    <source>
        <dbReference type="Proteomes" id="UP000239685"/>
    </source>
</evidence>
<evidence type="ECO:0000313" key="1">
    <source>
        <dbReference type="EMBL" id="PPB72230.1"/>
    </source>
</evidence>
<comment type="caution">
    <text evidence="1">The sequence shown here is derived from an EMBL/GenBank/DDBJ whole genome shotgun (WGS) entry which is preliminary data.</text>
</comment>
<protein>
    <submittedName>
        <fullName evidence="1">Uncharacterized protein</fullName>
    </submittedName>
</protein>
<dbReference type="Proteomes" id="UP000239685">
    <property type="component" value="Unassembled WGS sequence"/>
</dbReference>
<dbReference type="AlphaFoldDB" id="A0A855N796"/>
<sequence length="82" mass="9347">MNAVNINMTLEASNFEKLQSFIFEIDPSAEIKVSNLEFNINKDDIENLKEVVNRVQNGTEKFYSSDEFKAMTKQKLAELGAL</sequence>
<proteinExistence type="predicted"/>